<dbReference type="InterPro" id="IPR019734">
    <property type="entry name" value="TPR_rpt"/>
</dbReference>
<dbReference type="OrthoDB" id="252257at2"/>
<organism evidence="3 4">
    <name type="scientific">Halobacillus mangrovi</name>
    <dbReference type="NCBI Taxonomy" id="402384"/>
    <lineage>
        <taxon>Bacteria</taxon>
        <taxon>Bacillati</taxon>
        <taxon>Bacillota</taxon>
        <taxon>Bacilli</taxon>
        <taxon>Bacillales</taxon>
        <taxon>Bacillaceae</taxon>
        <taxon>Halobacillus</taxon>
    </lineage>
</organism>
<evidence type="ECO:0000313" key="4">
    <source>
        <dbReference type="Proteomes" id="UP000192527"/>
    </source>
</evidence>
<evidence type="ECO:0000256" key="1">
    <source>
        <dbReference type="PROSITE-ProRule" id="PRU00339"/>
    </source>
</evidence>
<dbReference type="GO" id="GO:0003677">
    <property type="term" value="F:DNA binding"/>
    <property type="evidence" value="ECO:0007669"/>
    <property type="project" value="InterPro"/>
</dbReference>
<gene>
    <name evidence="3" type="ORF">HM131_03265</name>
</gene>
<dbReference type="Proteomes" id="UP000192527">
    <property type="component" value="Chromosome"/>
</dbReference>
<dbReference type="SUPFAM" id="SSF47413">
    <property type="entry name" value="lambda repressor-like DNA-binding domains"/>
    <property type="match status" value="1"/>
</dbReference>
<proteinExistence type="predicted"/>
<reference evidence="3 4" key="1">
    <citation type="submission" date="2017-04" db="EMBL/GenBank/DDBJ databases">
        <title>The whole genome sequencing and assembly of Halobacillus mangrovi strain.</title>
        <authorList>
            <person name="Lee S.-J."/>
            <person name="Park M.-K."/>
            <person name="Kim J.-Y."/>
            <person name="Lee Y.-J."/>
            <person name="Yi H."/>
            <person name="Bahn Y.-S."/>
            <person name="Kim J.F."/>
            <person name="Lee D.-W."/>
        </authorList>
    </citation>
    <scope>NUCLEOTIDE SEQUENCE [LARGE SCALE GENOMIC DNA]</scope>
    <source>
        <strain evidence="3 4">KTB 131</strain>
    </source>
</reference>
<dbReference type="InterPro" id="IPR001387">
    <property type="entry name" value="Cro/C1-type_HTH"/>
</dbReference>
<feature type="domain" description="HTH cro/C1-type" evidence="2">
    <location>
        <begin position="38"/>
        <end position="91"/>
    </location>
</feature>
<feature type="repeat" description="TPR" evidence="1">
    <location>
        <begin position="299"/>
        <end position="332"/>
    </location>
</feature>
<dbReference type="SMART" id="SM00028">
    <property type="entry name" value="TPR"/>
    <property type="match status" value="4"/>
</dbReference>
<dbReference type="KEGG" id="hmn:HM131_03265"/>
<dbReference type="SUPFAM" id="SSF48452">
    <property type="entry name" value="TPR-like"/>
    <property type="match status" value="1"/>
</dbReference>
<dbReference type="Pfam" id="PF01381">
    <property type="entry name" value="HTH_3"/>
    <property type="match status" value="1"/>
</dbReference>
<evidence type="ECO:0000313" key="3">
    <source>
        <dbReference type="EMBL" id="ARI75905.1"/>
    </source>
</evidence>
<dbReference type="Gene3D" id="1.25.40.10">
    <property type="entry name" value="Tetratricopeptide repeat domain"/>
    <property type="match status" value="1"/>
</dbReference>
<dbReference type="PROSITE" id="PS50005">
    <property type="entry name" value="TPR"/>
    <property type="match status" value="1"/>
</dbReference>
<dbReference type="InterPro" id="IPR011990">
    <property type="entry name" value="TPR-like_helical_dom_sf"/>
</dbReference>
<dbReference type="Gene3D" id="1.10.260.40">
    <property type="entry name" value="lambda repressor-like DNA-binding domains"/>
    <property type="match status" value="1"/>
</dbReference>
<sequence>MKIPNRTCILKIDLKDKHSSKSTVDQLGVCKMEYGKVLRFHRVKQGLTQNQLADGIISPAYLSKIENDQTVPAFEVLEMLYERLGLDFHDSSYNHPSKEKLKEWYESFVFKHKEKAQRLMEELLSQEDTLNNHHLYIIFELFRVRHLLLELDVEKAYETWENIRQHKDSFDEEMKFYYHLITGLLKYYQGDFEDSFQELMVAKNYSSSIALELKDWEFGDLYYILALSTSQANHISASVFYVDQALEIYQARYDLDKSADCHILQGINYSKLKNYAKSLENFHSARKIAMQTSNRNQLNLVYINIGTLESRIGNHHSAINNYKNSLEYNDSDTTYKQSYLHTTIHSLILEHYRIGDYEGCSKWIEEGEKELEKYASKPHQLHYDFYKRMINDDPTLIDHLETVMIPYFQEKKEHIYIIRYSMVLANLLEKKRMYKKSSTYLRLAIQLLNKHSHLGGILL</sequence>
<dbReference type="AlphaFoldDB" id="A0A1W5ZRK0"/>
<dbReference type="PROSITE" id="PS50943">
    <property type="entry name" value="HTH_CROC1"/>
    <property type="match status" value="1"/>
</dbReference>
<dbReference type="STRING" id="402384.HM131_03265"/>
<name>A0A1W5ZRK0_9BACI</name>
<dbReference type="InterPro" id="IPR010982">
    <property type="entry name" value="Lambda_DNA-bd_dom_sf"/>
</dbReference>
<dbReference type="EMBL" id="CP020772">
    <property type="protein sequence ID" value="ARI75905.1"/>
    <property type="molecule type" value="Genomic_DNA"/>
</dbReference>
<dbReference type="CDD" id="cd00093">
    <property type="entry name" value="HTH_XRE"/>
    <property type="match status" value="1"/>
</dbReference>
<protein>
    <submittedName>
        <fullName evidence="3">Transcriptional regulator</fullName>
    </submittedName>
</protein>
<evidence type="ECO:0000259" key="2">
    <source>
        <dbReference type="PROSITE" id="PS50943"/>
    </source>
</evidence>
<keyword evidence="4" id="KW-1185">Reference proteome</keyword>
<accession>A0A1W5ZRK0</accession>
<dbReference type="SMART" id="SM00530">
    <property type="entry name" value="HTH_XRE"/>
    <property type="match status" value="1"/>
</dbReference>
<keyword evidence="1" id="KW-0802">TPR repeat</keyword>